<keyword evidence="9" id="KW-1185">Reference proteome</keyword>
<organism evidence="8 9">
    <name type="scientific">Halorubrum persicum</name>
    <dbReference type="NCBI Taxonomy" id="1383844"/>
    <lineage>
        <taxon>Archaea</taxon>
        <taxon>Methanobacteriati</taxon>
        <taxon>Methanobacteriota</taxon>
        <taxon>Stenosarchaea group</taxon>
        <taxon>Halobacteria</taxon>
        <taxon>Halobacteriales</taxon>
        <taxon>Haloferacaceae</taxon>
        <taxon>Halorubrum</taxon>
    </lineage>
</organism>
<evidence type="ECO:0000313" key="8">
    <source>
        <dbReference type="EMBL" id="PHQ37870.1"/>
    </source>
</evidence>
<evidence type="ECO:0000256" key="3">
    <source>
        <dbReference type="ARBA" id="ARBA00022475"/>
    </source>
</evidence>
<dbReference type="Pfam" id="PF00893">
    <property type="entry name" value="Multi_Drug_Res"/>
    <property type="match status" value="1"/>
</dbReference>
<evidence type="ECO:0000256" key="4">
    <source>
        <dbReference type="ARBA" id="ARBA00022692"/>
    </source>
</evidence>
<feature type="transmembrane region" description="Helical" evidence="7">
    <location>
        <begin position="57"/>
        <end position="78"/>
    </location>
</feature>
<dbReference type="Gene3D" id="1.10.3730.20">
    <property type="match status" value="1"/>
</dbReference>
<evidence type="ECO:0000256" key="7">
    <source>
        <dbReference type="SAM" id="Phobius"/>
    </source>
</evidence>
<name>A0A2G1WFY8_9EURY</name>
<evidence type="ECO:0000256" key="6">
    <source>
        <dbReference type="ARBA" id="ARBA00023136"/>
    </source>
</evidence>
<reference evidence="8 9" key="1">
    <citation type="journal article" date="2014" name="Front. Microbiol.">
        <title>Population and genomic analysis of the genus Halorubrum.</title>
        <authorList>
            <person name="Fullmer M.S."/>
            <person name="Soucy S.M."/>
            <person name="Swithers K.S."/>
            <person name="Makkay A.M."/>
            <person name="Wheeler R."/>
            <person name="Ventosa A."/>
            <person name="Gogarten J.P."/>
            <person name="Papke R.T."/>
        </authorList>
    </citation>
    <scope>NUCLEOTIDE SEQUENCE [LARGE SCALE GENOMIC DNA]</scope>
    <source>
        <strain evidence="8 9">C49</strain>
    </source>
</reference>
<dbReference type="Proteomes" id="UP000222824">
    <property type="component" value="Unassembled WGS sequence"/>
</dbReference>
<dbReference type="GO" id="GO:0022857">
    <property type="term" value="F:transmembrane transporter activity"/>
    <property type="evidence" value="ECO:0007669"/>
    <property type="project" value="InterPro"/>
</dbReference>
<keyword evidence="4 7" id="KW-0812">Transmembrane</keyword>
<keyword evidence="6 7" id="KW-0472">Membrane</keyword>
<dbReference type="PANTHER" id="PTHR30561">
    <property type="entry name" value="SMR FAMILY PROTON-DEPENDENT DRUG EFFLUX TRANSPORTER SUGE"/>
    <property type="match status" value="1"/>
</dbReference>
<keyword evidence="2" id="KW-0813">Transport</keyword>
<evidence type="ECO:0000313" key="9">
    <source>
        <dbReference type="Proteomes" id="UP000222824"/>
    </source>
</evidence>
<dbReference type="SUPFAM" id="SSF103481">
    <property type="entry name" value="Multidrug resistance efflux transporter EmrE"/>
    <property type="match status" value="1"/>
</dbReference>
<evidence type="ECO:0000256" key="1">
    <source>
        <dbReference type="ARBA" id="ARBA00004651"/>
    </source>
</evidence>
<dbReference type="AlphaFoldDB" id="A0A2G1WFY8"/>
<feature type="transmembrane region" description="Helical" evidence="7">
    <location>
        <begin position="33"/>
        <end position="50"/>
    </location>
</feature>
<comment type="subcellular location">
    <subcellularLocation>
        <location evidence="1">Cell membrane</location>
        <topology evidence="1">Multi-pass membrane protein</topology>
    </subcellularLocation>
</comment>
<dbReference type="NCBIfam" id="NF008512">
    <property type="entry name" value="PRK11431.1"/>
    <property type="match status" value="1"/>
</dbReference>
<evidence type="ECO:0000256" key="2">
    <source>
        <dbReference type="ARBA" id="ARBA00022448"/>
    </source>
</evidence>
<dbReference type="EMBL" id="NHOA01000139">
    <property type="protein sequence ID" value="PHQ37870.1"/>
    <property type="molecule type" value="Genomic_DNA"/>
</dbReference>
<proteinExistence type="predicted"/>
<dbReference type="InterPro" id="IPR045324">
    <property type="entry name" value="Small_multidrug_res"/>
</dbReference>
<dbReference type="InterPro" id="IPR037185">
    <property type="entry name" value="EmrE-like"/>
</dbReference>
<dbReference type="RefSeq" id="WP_099256406.1">
    <property type="nucleotide sequence ID" value="NZ_NHOA01000139.1"/>
</dbReference>
<dbReference type="PANTHER" id="PTHR30561:SF0">
    <property type="entry name" value="GUANIDINIUM EXPORTER"/>
    <property type="match status" value="1"/>
</dbReference>
<protein>
    <submittedName>
        <fullName evidence="8">Ligand-binding protein SH3</fullName>
    </submittedName>
</protein>
<dbReference type="OrthoDB" id="121740at2157"/>
<keyword evidence="5 7" id="KW-1133">Transmembrane helix</keyword>
<comment type="caution">
    <text evidence="8">The sequence shown here is derived from an EMBL/GenBank/DDBJ whole genome shotgun (WGS) entry which is preliminary data.</text>
</comment>
<gene>
    <name evidence="8" type="ORF">DJ69_15055</name>
</gene>
<dbReference type="GO" id="GO:0005886">
    <property type="term" value="C:plasma membrane"/>
    <property type="evidence" value="ECO:0007669"/>
    <property type="project" value="UniProtKB-SubCell"/>
</dbReference>
<accession>A0A2G1WFY8</accession>
<sequence length="107" mass="10936">MSWLILFVAGLFEIAWAIGLEYSDGFTEPLPTAGTIAALVVSMVLLGRAVQDLPIGTAYAVWTGIGAVGTASLGVVLFDEPATGARLLCISVIVVGIVGLHLVSGGH</sequence>
<dbReference type="InterPro" id="IPR000390">
    <property type="entry name" value="Small_drug/metabolite_transptr"/>
</dbReference>
<keyword evidence="3" id="KW-1003">Cell membrane</keyword>
<evidence type="ECO:0000256" key="5">
    <source>
        <dbReference type="ARBA" id="ARBA00022989"/>
    </source>
</evidence>
<feature type="transmembrane region" description="Helical" evidence="7">
    <location>
        <begin position="84"/>
        <end position="103"/>
    </location>
</feature>
<dbReference type="FunFam" id="1.10.3730.20:FF:000001">
    <property type="entry name" value="Quaternary ammonium compound resistance transporter SugE"/>
    <property type="match status" value="1"/>
</dbReference>